<evidence type="ECO:0000313" key="3">
    <source>
        <dbReference type="Proteomes" id="UP001305779"/>
    </source>
</evidence>
<evidence type="ECO:0000313" key="2">
    <source>
        <dbReference type="EMBL" id="KAK4504602.1"/>
    </source>
</evidence>
<protein>
    <submittedName>
        <fullName evidence="2">Uncharacterized protein</fullName>
    </submittedName>
</protein>
<reference evidence="2 3" key="1">
    <citation type="journal article" date="2023" name="G3 (Bethesda)">
        <title>A chromosome-level genome assembly of Zasmidium syzygii isolated from banana leaves.</title>
        <authorList>
            <person name="van Westerhoven A.C."/>
            <person name="Mehrabi R."/>
            <person name="Talebi R."/>
            <person name="Steentjes M.B.F."/>
            <person name="Corcolon B."/>
            <person name="Chong P.A."/>
            <person name="Kema G.H.J."/>
            <person name="Seidl M.F."/>
        </authorList>
    </citation>
    <scope>NUCLEOTIDE SEQUENCE [LARGE SCALE GENOMIC DNA]</scope>
    <source>
        <strain evidence="2 3">P124</strain>
    </source>
</reference>
<dbReference type="EMBL" id="JAXOVC010000003">
    <property type="protein sequence ID" value="KAK4504602.1"/>
    <property type="molecule type" value="Genomic_DNA"/>
</dbReference>
<name>A0ABR0ESN0_ZASCE</name>
<sequence length="333" mass="35056">MAIHAAQAVQVVENPSTSSSCSTICEHLHDPNAVESIGGTIENSISNEGSPNIILGRKTDQCAGYHEASTIWNLWAKSYEAAYGSSIAHITESGSVDDRVCIDKATLAKLTAAASGCHSRSGHGSNVSGGMHFPGGDEAGWGGSTGGGGTYVPPEDHHEEATVNTGGKGGNTASGGKSAGGSDTGTTSTTTWGHGNVNSNNLCFRIKDKRTDRYLTTYGSEYAYASLPSYYSVFRAYPKKSVEGGYTLTEINRNGGTVNYPVKINSALGQFKPLYGDKDAVFTFSPANFGDSCWGVPGKKMSRRHDWGGWGDNYRQASSGDDCADVELEEADC</sequence>
<comment type="caution">
    <text evidence="2">The sequence shown here is derived from an EMBL/GenBank/DDBJ whole genome shotgun (WGS) entry which is preliminary data.</text>
</comment>
<organism evidence="2 3">
    <name type="scientific">Zasmidium cellare</name>
    <name type="common">Wine cellar mold</name>
    <name type="synonym">Racodium cellare</name>
    <dbReference type="NCBI Taxonomy" id="395010"/>
    <lineage>
        <taxon>Eukaryota</taxon>
        <taxon>Fungi</taxon>
        <taxon>Dikarya</taxon>
        <taxon>Ascomycota</taxon>
        <taxon>Pezizomycotina</taxon>
        <taxon>Dothideomycetes</taxon>
        <taxon>Dothideomycetidae</taxon>
        <taxon>Mycosphaerellales</taxon>
        <taxon>Mycosphaerellaceae</taxon>
        <taxon>Zasmidium</taxon>
    </lineage>
</organism>
<keyword evidence="3" id="KW-1185">Reference proteome</keyword>
<accession>A0ABR0ESN0</accession>
<feature type="compositionally biased region" description="Gly residues" evidence="1">
    <location>
        <begin position="166"/>
        <end position="183"/>
    </location>
</feature>
<dbReference type="Proteomes" id="UP001305779">
    <property type="component" value="Unassembled WGS sequence"/>
</dbReference>
<feature type="compositionally biased region" description="Gly residues" evidence="1">
    <location>
        <begin position="137"/>
        <end position="150"/>
    </location>
</feature>
<gene>
    <name evidence="2" type="ORF">PRZ48_005518</name>
</gene>
<proteinExistence type="predicted"/>
<feature type="region of interest" description="Disordered" evidence="1">
    <location>
        <begin position="116"/>
        <end position="192"/>
    </location>
</feature>
<evidence type="ECO:0000256" key="1">
    <source>
        <dbReference type="SAM" id="MobiDB-lite"/>
    </source>
</evidence>